<dbReference type="InterPro" id="IPR032365">
    <property type="entry name" value="PUFD"/>
</dbReference>
<evidence type="ECO:0000256" key="7">
    <source>
        <dbReference type="ARBA" id="ARBA00034703"/>
    </source>
</evidence>
<feature type="compositionally biased region" description="Basic and acidic residues" evidence="9">
    <location>
        <begin position="760"/>
        <end position="785"/>
    </location>
</feature>
<evidence type="ECO:0000256" key="1">
    <source>
        <dbReference type="ARBA" id="ARBA00004123"/>
    </source>
</evidence>
<feature type="region of interest" description="Disordered" evidence="9">
    <location>
        <begin position="905"/>
        <end position="1022"/>
    </location>
</feature>
<feature type="region of interest" description="Disordered" evidence="9">
    <location>
        <begin position="848"/>
        <end position="889"/>
    </location>
</feature>
<evidence type="ECO:0000256" key="9">
    <source>
        <dbReference type="SAM" id="MobiDB-lite"/>
    </source>
</evidence>
<evidence type="ECO:0000256" key="4">
    <source>
        <dbReference type="ARBA" id="ARBA00022737"/>
    </source>
</evidence>
<dbReference type="InterPro" id="IPR036770">
    <property type="entry name" value="Ankyrin_rpt-contain_sf"/>
</dbReference>
<feature type="region of interest" description="Disordered" evidence="9">
    <location>
        <begin position="65"/>
        <end position="95"/>
    </location>
</feature>
<dbReference type="Gene3D" id="3.10.260.40">
    <property type="entry name" value="BCL-6 corepressor, PCGF1 binding domain"/>
    <property type="match status" value="1"/>
</dbReference>
<dbReference type="Gene3D" id="1.25.40.20">
    <property type="entry name" value="Ankyrin repeat-containing domain"/>
    <property type="match status" value="1"/>
</dbReference>
<keyword evidence="4" id="KW-0677">Repeat</keyword>
<feature type="compositionally biased region" description="Basic residues" evidence="9">
    <location>
        <begin position="997"/>
        <end position="1007"/>
    </location>
</feature>
<dbReference type="GO" id="GO:0005634">
    <property type="term" value="C:nucleus"/>
    <property type="evidence" value="ECO:0007669"/>
    <property type="project" value="UniProtKB-SubCell"/>
</dbReference>
<keyword evidence="5" id="KW-0832">Ubl conjugation</keyword>
<comment type="subcellular location">
    <subcellularLocation>
        <location evidence="1">Nucleus</location>
    </subcellularLocation>
</comment>
<dbReference type="InterPro" id="IPR002110">
    <property type="entry name" value="Ankyrin_rpt"/>
</dbReference>
<proteinExistence type="inferred from homology"/>
<dbReference type="SUPFAM" id="SSF48403">
    <property type="entry name" value="Ankyrin repeat"/>
    <property type="match status" value="1"/>
</dbReference>
<organism evidence="11 12">
    <name type="scientific">Albula glossodonta</name>
    <name type="common">roundjaw bonefish</name>
    <dbReference type="NCBI Taxonomy" id="121402"/>
    <lineage>
        <taxon>Eukaryota</taxon>
        <taxon>Metazoa</taxon>
        <taxon>Chordata</taxon>
        <taxon>Craniata</taxon>
        <taxon>Vertebrata</taxon>
        <taxon>Euteleostomi</taxon>
        <taxon>Actinopterygii</taxon>
        <taxon>Neopterygii</taxon>
        <taxon>Teleostei</taxon>
        <taxon>Albuliformes</taxon>
        <taxon>Albulidae</taxon>
        <taxon>Albula</taxon>
    </lineage>
</organism>
<feature type="compositionally biased region" description="Polar residues" evidence="9">
    <location>
        <begin position="905"/>
        <end position="919"/>
    </location>
</feature>
<evidence type="ECO:0000256" key="5">
    <source>
        <dbReference type="ARBA" id="ARBA00022843"/>
    </source>
</evidence>
<evidence type="ECO:0000313" key="11">
    <source>
        <dbReference type="EMBL" id="KAG9335511.1"/>
    </source>
</evidence>
<evidence type="ECO:0000256" key="2">
    <source>
        <dbReference type="ARBA" id="ARBA00022499"/>
    </source>
</evidence>
<feature type="region of interest" description="Disordered" evidence="9">
    <location>
        <begin position="1051"/>
        <end position="1164"/>
    </location>
</feature>
<dbReference type="Pfam" id="PF16553">
    <property type="entry name" value="PUFD"/>
    <property type="match status" value="1"/>
</dbReference>
<dbReference type="Proteomes" id="UP000824540">
    <property type="component" value="Unassembled WGS sequence"/>
</dbReference>
<comment type="caution">
    <text evidence="11">The sequence shown here is derived from an EMBL/GenBank/DDBJ whole genome shotgun (WGS) entry which is preliminary data.</text>
</comment>
<keyword evidence="12" id="KW-1185">Reference proteome</keyword>
<feature type="repeat" description="ANK" evidence="8">
    <location>
        <begin position="1242"/>
        <end position="1274"/>
    </location>
</feature>
<sequence length="1479" mass="161209">MVSAPPLCSSVHGWVSADRIRLCSINEDRVSHTEDSVRLQSAPCKECGVDSDQMRVDATQMNIGVGGTVSNEDSFPNKEPETMVENPLSQSSSPELATDIPLTQQSKLAPETELKTAHISSKGSQLKHCLEAPPSLQHDNTPLLRRVSMNTTLHEKTDSSKHKVEGFVIHPGQQRLCGRTDDVDVPANPSPSTGSPVKRAPEQIESVCNLSTGFQGSTICEAGHPVAFLPAANLSNSVCKITLPPGLGQIAALREATTNQFSKVSQLQSSNSSVTPQPRSCPYQHCIGRVLPSSTATKHMCDSASCIKRSKENKEQDSLTESGTSPTIAAPLMLPTLDSLPVPPLSLPPSSHMGSSPTIASITANTRLFNLLEKHQSHLNVENTSLMLARLKSTATAEEYAITCPAEVRDMPLDLSSKSKRHRSIAAYLKTSQIKICGTQSVKNDVASPRKVHQAQASSLGLSAPHLIFTETLKNGVLPEDSGGLSNHQPSEPSASWTKSTTQSSLSLPGTYVGVAKPVLASTLCGKDGQGAAFAEDPQSAAKQETISIIDQGDQSVSRGKKRLPATTNSQDCLPSKCSSSIQVPCQPKDVFLIGLSDSSKSHSKVNSGKAGLLHSPIGNKSACSHFGQQRECFQDTSKLQTAGGRESDPFQSLPANPPKVTEQKWDKTKSPLSNLESIVKQKLLETSTLSNEGCLNLATSESRGCEAVVAHTGCEDTPLQQIAAGECSSFNSAKKREGKLGKDLPGVARTQGVGKQKKRGAEQLGEKISKKRVKLEEKSSREDCSNAARLSIQNEASGKVSPPDKNRRGTKSILDLDEEKTDRSAITESLSPCLNLEGIASSTFQGERVDGHKLKKKTSGTKNERNNQSVPGMDLVPPEVKEGKRKRRGRCRVTIVEQLSCNQVPQVTGDSDSQQTSPGVAKKDVECGGSDTPRQRRGRRTAEGVDVWRPPPVSLPLPPLPSSRPRGRPRSNPLPDQAHRGTVISIHSRKGDLSAGKKRQSRRNRKYQNGEYVVERERSKEEKQEMCVTTRQTARAGAVDLRTTSVYACHSPDGSPRGTLLTRSGSTRRSAFLTTLESGDKPSGKRKFKSKHLSDTEDQRKTKRGHLRKRSSSPVAEVAMCPLAKKLHSPGPVTSPKGLPSPLTSRKGSVGRGGTPEHPPVPPEVRRLIVNKNAGETLLQRAARLGYQEVVLYCLEKDMREVNRRDNAGYTALHEACARGWAHIVRVLLDYGADVNCSAQDGTRPIHDAVVNDNLTVVWMLLTHGADPTLATYSGQTALKLAQSTNMKKFLLEYFADLDGRDEHDPSLLWDFYSSALFETEEQACWDFLLSVPQEVELEKGRKKERGKYERKEADCFLFEFSAEPLLPCYHIQVSLTQGFCNWFLLSDVLKRLKMSSRIFKARYPHFEVAVITRTELRRQASISQVTAVPRELQMLDEEEEGPAELVRCVPDLQSLLGSTVQILEEELTSDTVRPRSR</sequence>
<evidence type="ECO:0000313" key="12">
    <source>
        <dbReference type="Proteomes" id="UP000824540"/>
    </source>
</evidence>
<dbReference type="PANTHER" id="PTHR24117:SF6">
    <property type="entry name" value="BCL-6 COREPRESSOR-LIKE PROTEIN 1"/>
    <property type="match status" value="1"/>
</dbReference>
<feature type="region of interest" description="Disordered" evidence="9">
    <location>
        <begin position="737"/>
        <end position="826"/>
    </location>
</feature>
<keyword evidence="2" id="KW-1017">Isopeptide bond</keyword>
<dbReference type="GO" id="GO:0003714">
    <property type="term" value="F:transcription corepressor activity"/>
    <property type="evidence" value="ECO:0007669"/>
    <property type="project" value="TreeGrafter"/>
</dbReference>
<feature type="region of interest" description="Disordered" evidence="9">
    <location>
        <begin position="479"/>
        <end position="502"/>
    </location>
</feature>
<evidence type="ECO:0000256" key="3">
    <source>
        <dbReference type="ARBA" id="ARBA00022553"/>
    </source>
</evidence>
<name>A0A8T2N9W4_9TELE</name>
<protein>
    <recommendedName>
        <fullName evidence="10">BCL-6 corepressor PCGF1 binding domain-containing protein</fullName>
    </recommendedName>
</protein>
<dbReference type="PROSITE" id="PS50088">
    <property type="entry name" value="ANK_REPEAT"/>
    <property type="match status" value="2"/>
</dbReference>
<feature type="region of interest" description="Disordered" evidence="9">
    <location>
        <begin position="641"/>
        <end position="669"/>
    </location>
</feature>
<feature type="compositionally biased region" description="Basic residues" evidence="9">
    <location>
        <begin position="1102"/>
        <end position="1112"/>
    </location>
</feature>
<feature type="region of interest" description="Disordered" evidence="9">
    <location>
        <begin position="177"/>
        <end position="201"/>
    </location>
</feature>
<dbReference type="PANTHER" id="PTHR24117">
    <property type="entry name" value="AGAP007537-PB"/>
    <property type="match status" value="1"/>
</dbReference>
<reference evidence="11" key="1">
    <citation type="thesis" date="2021" institute="BYU ScholarsArchive" country="Provo, UT, USA">
        <title>Applications of and Algorithms for Genome Assembly and Genomic Analyses with an Emphasis on Marine Teleosts.</title>
        <authorList>
            <person name="Pickett B.D."/>
        </authorList>
    </citation>
    <scope>NUCLEOTIDE SEQUENCE</scope>
    <source>
        <strain evidence="11">HI-2016</strain>
    </source>
</reference>
<feature type="compositionally biased region" description="Polar residues" evidence="9">
    <location>
        <begin position="1062"/>
        <end position="1078"/>
    </location>
</feature>
<keyword evidence="8" id="KW-0040">ANK repeat</keyword>
<evidence type="ECO:0000256" key="8">
    <source>
        <dbReference type="PROSITE-ProRule" id="PRU00023"/>
    </source>
</evidence>
<feature type="compositionally biased region" description="Pro residues" evidence="9">
    <location>
        <begin position="950"/>
        <end position="963"/>
    </location>
</feature>
<dbReference type="GO" id="GO:0000122">
    <property type="term" value="P:negative regulation of transcription by RNA polymerase II"/>
    <property type="evidence" value="ECO:0007669"/>
    <property type="project" value="TreeGrafter"/>
</dbReference>
<keyword evidence="3" id="KW-0597">Phosphoprotein</keyword>
<feature type="repeat" description="ANK" evidence="8">
    <location>
        <begin position="1209"/>
        <end position="1241"/>
    </location>
</feature>
<dbReference type="FunFam" id="1.25.40.20:FF:000032">
    <property type="entry name" value="BCL-6 corepressor isoform X1"/>
    <property type="match status" value="1"/>
</dbReference>
<dbReference type="OrthoDB" id="3666223at2759"/>
<dbReference type="InterPro" id="IPR038227">
    <property type="entry name" value="PUFD_som_sf"/>
</dbReference>
<keyword evidence="6" id="KW-0539">Nucleus</keyword>
<dbReference type="PROSITE" id="PS50297">
    <property type="entry name" value="ANK_REP_REGION"/>
    <property type="match status" value="2"/>
</dbReference>
<evidence type="ECO:0000259" key="10">
    <source>
        <dbReference type="Pfam" id="PF16553"/>
    </source>
</evidence>
<feature type="compositionally biased region" description="Polar residues" evidence="9">
    <location>
        <begin position="484"/>
        <end position="502"/>
    </location>
</feature>
<dbReference type="EMBL" id="JAFBMS010000118">
    <property type="protein sequence ID" value="KAG9335511.1"/>
    <property type="molecule type" value="Genomic_DNA"/>
</dbReference>
<comment type="similarity">
    <text evidence="7">Belongs to the BCOR family.</text>
</comment>
<feature type="domain" description="BCL-6 corepressor PCGF1 binding" evidence="10">
    <location>
        <begin position="1356"/>
        <end position="1467"/>
    </location>
</feature>
<evidence type="ECO:0000256" key="6">
    <source>
        <dbReference type="ARBA" id="ARBA00023242"/>
    </source>
</evidence>
<accession>A0A8T2N9W4</accession>
<dbReference type="InterPro" id="IPR047144">
    <property type="entry name" value="BCOR-like"/>
</dbReference>
<gene>
    <name evidence="11" type="ORF">JZ751_004537</name>
</gene>
<dbReference type="SMART" id="SM00248">
    <property type="entry name" value="ANK"/>
    <property type="match status" value="3"/>
</dbReference>
<dbReference type="Pfam" id="PF12796">
    <property type="entry name" value="Ank_2"/>
    <property type="match status" value="1"/>
</dbReference>